<comment type="similarity">
    <text evidence="2">Belongs to the complex I subunit 4 family.</text>
</comment>
<name>A0A934K1D9_9BACT</name>
<dbReference type="PRINTS" id="PR01437">
    <property type="entry name" value="NUOXDRDTASE4"/>
</dbReference>
<evidence type="ECO:0000256" key="7">
    <source>
        <dbReference type="SAM" id="Phobius"/>
    </source>
</evidence>
<feature type="transmembrane region" description="Helical" evidence="7">
    <location>
        <begin position="27"/>
        <end position="47"/>
    </location>
</feature>
<feature type="domain" description="NADH:quinone oxidoreductase/Mrp antiporter transmembrane" evidence="8">
    <location>
        <begin position="123"/>
        <end position="412"/>
    </location>
</feature>
<feature type="transmembrane region" description="Helical" evidence="7">
    <location>
        <begin position="232"/>
        <end position="253"/>
    </location>
</feature>
<feature type="transmembrane region" description="Helical" evidence="7">
    <location>
        <begin position="273"/>
        <end position="291"/>
    </location>
</feature>
<feature type="transmembrane region" description="Helical" evidence="7">
    <location>
        <begin position="367"/>
        <end position="389"/>
    </location>
</feature>
<organism evidence="9 10">
    <name type="scientific">Candidatus Nephthysia bennettiae</name>
    <dbReference type="NCBI Taxonomy" id="3127016"/>
    <lineage>
        <taxon>Bacteria</taxon>
        <taxon>Bacillati</taxon>
        <taxon>Candidatus Dormiibacterota</taxon>
        <taxon>Candidatus Dormibacteria</taxon>
        <taxon>Candidatus Dormibacterales</taxon>
        <taxon>Candidatus Dormibacteraceae</taxon>
        <taxon>Candidatus Nephthysia</taxon>
    </lineage>
</organism>
<keyword evidence="10" id="KW-1185">Reference proteome</keyword>
<keyword evidence="5 7" id="KW-0472">Membrane</keyword>
<reference evidence="9" key="1">
    <citation type="submission" date="2020-10" db="EMBL/GenBank/DDBJ databases">
        <title>Ca. Dormibacterota MAGs.</title>
        <authorList>
            <person name="Montgomery K."/>
        </authorList>
    </citation>
    <scope>NUCLEOTIDE SEQUENCE [LARGE SCALE GENOMIC DNA]</scope>
    <source>
        <strain evidence="9">SC8812_S17_10</strain>
    </source>
</reference>
<evidence type="ECO:0000313" key="9">
    <source>
        <dbReference type="EMBL" id="MBJ7598104.1"/>
    </source>
</evidence>
<evidence type="ECO:0000256" key="5">
    <source>
        <dbReference type="ARBA" id="ARBA00023136"/>
    </source>
</evidence>
<feature type="transmembrane region" description="Helical" evidence="7">
    <location>
        <begin position="201"/>
        <end position="220"/>
    </location>
</feature>
<keyword evidence="4 7" id="KW-1133">Transmembrane helix</keyword>
<feature type="transmembrane region" description="Helical" evidence="7">
    <location>
        <begin position="401"/>
        <end position="421"/>
    </location>
</feature>
<evidence type="ECO:0000313" key="10">
    <source>
        <dbReference type="Proteomes" id="UP000612893"/>
    </source>
</evidence>
<feature type="transmembrane region" description="Helical" evidence="7">
    <location>
        <begin position="160"/>
        <end position="181"/>
    </location>
</feature>
<accession>A0A934K1D9</accession>
<dbReference type="AlphaFoldDB" id="A0A934K1D9"/>
<dbReference type="NCBIfam" id="TIGR01972">
    <property type="entry name" value="NDH_I_M"/>
    <property type="match status" value="1"/>
</dbReference>
<protein>
    <submittedName>
        <fullName evidence="9">NADH-quinone oxidoreductase subunit M</fullName>
    </submittedName>
</protein>
<sequence length="498" mass="53831">MILTVIWLLPAVGAVAVTFTPARLAKVVGALFAVATLALTLVVAVAFDPGHRGYQFEQNLPWIPQFGVSYHVGVDGISLWLIVLNALLTVIAILATSSRMRRISGFVSLMLLLEAGMAGLFLAADLLLFYVFWEAMLIPAYFLLWLWGEGEGGRPAAIKFILYTLVGSLLALVGVIGEYVYTGSRSFDMATLAAHPPTPAIQFGLFFMLALAFAIKVPLFPFHGWLPEAYRVAPVPFLVTFAGVMGKTGAYAMLRVLVPLLPHPQGWWDWNGVMPVLAVLGIIWGALMALSQRDIKMVIAYSSVSHMGFIVLGIFSFNQQGQQGAVVQMVNHGIIIPALFLFAAWIEARTGTRDRSVLKDLAPRMPVMTAIFFIVVLAALGLPGLNSFVGEFMTLLGAWQYSPWLAVAACVGLVLAPVYMLRLFQGVMYAAPGEQLPDVTSISGGAGAAVATARLDIVADELVVIAPLVLLMVLLGLYPYLLTHPMTSLGIPFPVAWR</sequence>
<evidence type="ECO:0000256" key="4">
    <source>
        <dbReference type="ARBA" id="ARBA00022989"/>
    </source>
</evidence>
<comment type="caution">
    <text evidence="9">The sequence shown here is derived from an EMBL/GenBank/DDBJ whole genome shotgun (WGS) entry which is preliminary data.</text>
</comment>
<evidence type="ECO:0000256" key="6">
    <source>
        <dbReference type="RuleBase" id="RU000320"/>
    </source>
</evidence>
<feature type="transmembrane region" description="Helical" evidence="7">
    <location>
        <begin position="298"/>
        <end position="317"/>
    </location>
</feature>
<feature type="transmembrane region" description="Helical" evidence="7">
    <location>
        <begin position="329"/>
        <end position="346"/>
    </location>
</feature>
<feature type="transmembrane region" description="Helical" evidence="7">
    <location>
        <begin position="103"/>
        <end position="124"/>
    </location>
</feature>
<dbReference type="GO" id="GO:0016020">
    <property type="term" value="C:membrane"/>
    <property type="evidence" value="ECO:0007669"/>
    <property type="project" value="UniProtKB-SubCell"/>
</dbReference>
<feature type="transmembrane region" description="Helical" evidence="7">
    <location>
        <begin position="77"/>
        <end position="96"/>
    </location>
</feature>
<feature type="transmembrane region" description="Helical" evidence="7">
    <location>
        <begin position="6"/>
        <end position="22"/>
    </location>
</feature>
<dbReference type="PANTHER" id="PTHR43507">
    <property type="entry name" value="NADH-UBIQUINONE OXIDOREDUCTASE CHAIN 4"/>
    <property type="match status" value="1"/>
</dbReference>
<dbReference type="InterPro" id="IPR003918">
    <property type="entry name" value="NADH_UbQ_OxRdtase"/>
</dbReference>
<dbReference type="Proteomes" id="UP000612893">
    <property type="component" value="Unassembled WGS sequence"/>
</dbReference>
<dbReference type="EMBL" id="JAEKNR010000094">
    <property type="protein sequence ID" value="MBJ7598104.1"/>
    <property type="molecule type" value="Genomic_DNA"/>
</dbReference>
<dbReference type="InterPro" id="IPR010227">
    <property type="entry name" value="NADH_Q_OxRdtase_chainM/4"/>
</dbReference>
<proteinExistence type="inferred from homology"/>
<feature type="transmembrane region" description="Helical" evidence="7">
    <location>
        <begin position="462"/>
        <end position="481"/>
    </location>
</feature>
<dbReference type="RefSeq" id="WP_338200846.1">
    <property type="nucleotide sequence ID" value="NZ_JAEKNR010000094.1"/>
</dbReference>
<keyword evidence="3 6" id="KW-0812">Transmembrane</keyword>
<evidence type="ECO:0000256" key="2">
    <source>
        <dbReference type="ARBA" id="ARBA00009025"/>
    </source>
</evidence>
<comment type="subcellular location">
    <subcellularLocation>
        <location evidence="1">Endomembrane system</location>
        <topology evidence="1">Multi-pass membrane protein</topology>
    </subcellularLocation>
    <subcellularLocation>
        <location evidence="6">Membrane</location>
        <topology evidence="6">Multi-pass membrane protein</topology>
    </subcellularLocation>
</comment>
<evidence type="ECO:0000256" key="3">
    <source>
        <dbReference type="ARBA" id="ARBA00022692"/>
    </source>
</evidence>
<evidence type="ECO:0000259" key="8">
    <source>
        <dbReference type="Pfam" id="PF00361"/>
    </source>
</evidence>
<dbReference type="GO" id="GO:0012505">
    <property type="term" value="C:endomembrane system"/>
    <property type="evidence" value="ECO:0007669"/>
    <property type="project" value="UniProtKB-SubCell"/>
</dbReference>
<gene>
    <name evidence="9" type="ORF">JF922_08460</name>
</gene>
<dbReference type="PANTHER" id="PTHR43507:SF1">
    <property type="entry name" value="NADH-UBIQUINONE OXIDOREDUCTASE CHAIN 4"/>
    <property type="match status" value="1"/>
</dbReference>
<feature type="transmembrane region" description="Helical" evidence="7">
    <location>
        <begin position="130"/>
        <end position="148"/>
    </location>
</feature>
<dbReference type="Pfam" id="PF00361">
    <property type="entry name" value="Proton_antipo_M"/>
    <property type="match status" value="1"/>
</dbReference>
<evidence type="ECO:0000256" key="1">
    <source>
        <dbReference type="ARBA" id="ARBA00004127"/>
    </source>
</evidence>
<dbReference type="InterPro" id="IPR001750">
    <property type="entry name" value="ND/Mrp_TM"/>
</dbReference>